<evidence type="ECO:0000256" key="8">
    <source>
        <dbReference type="PROSITE-ProRule" id="PRU00169"/>
    </source>
</evidence>
<keyword evidence="3 8" id="KW-0597">Phosphoprotein</keyword>
<dbReference type="Gene3D" id="6.10.250.690">
    <property type="match status" value="1"/>
</dbReference>
<evidence type="ECO:0000259" key="11">
    <source>
        <dbReference type="PROSITE" id="PS51755"/>
    </source>
</evidence>
<dbReference type="Gene3D" id="1.10.10.10">
    <property type="entry name" value="Winged helix-like DNA-binding domain superfamily/Winged helix DNA-binding domain"/>
    <property type="match status" value="1"/>
</dbReference>
<dbReference type="RefSeq" id="WP_136771885.1">
    <property type="nucleotide sequence ID" value="NZ_CP156074.1"/>
</dbReference>
<dbReference type="PROSITE" id="PS50110">
    <property type="entry name" value="RESPONSE_REGULATORY"/>
    <property type="match status" value="1"/>
</dbReference>
<evidence type="ECO:0000256" key="3">
    <source>
        <dbReference type="ARBA" id="ARBA00022553"/>
    </source>
</evidence>
<dbReference type="GO" id="GO:0032993">
    <property type="term" value="C:protein-DNA complex"/>
    <property type="evidence" value="ECO:0007669"/>
    <property type="project" value="TreeGrafter"/>
</dbReference>
<dbReference type="GO" id="GO:0000156">
    <property type="term" value="F:phosphorelay response regulator activity"/>
    <property type="evidence" value="ECO:0007669"/>
    <property type="project" value="TreeGrafter"/>
</dbReference>
<keyword evidence="5" id="KW-0805">Transcription regulation</keyword>
<feature type="domain" description="OmpR/PhoB-type" evidence="11">
    <location>
        <begin position="138"/>
        <end position="237"/>
    </location>
</feature>
<comment type="subcellular location">
    <subcellularLocation>
        <location evidence="1">Cytoplasm</location>
    </subcellularLocation>
</comment>
<keyword evidence="6 9" id="KW-0238">DNA-binding</keyword>
<dbReference type="FunFam" id="1.10.10.10:FF:000099">
    <property type="entry name" value="Two-component system response regulator TorR"/>
    <property type="match status" value="1"/>
</dbReference>
<dbReference type="SMART" id="SM00862">
    <property type="entry name" value="Trans_reg_C"/>
    <property type="match status" value="1"/>
</dbReference>
<keyword evidence="13" id="KW-1185">Reference proteome</keyword>
<dbReference type="PANTHER" id="PTHR48111:SF47">
    <property type="entry name" value="TRANSCRIPTIONAL REGULATORY PROTEIN RSTA"/>
    <property type="match status" value="1"/>
</dbReference>
<dbReference type="InterPro" id="IPR016032">
    <property type="entry name" value="Sig_transdc_resp-reg_C-effctor"/>
</dbReference>
<evidence type="ECO:0000256" key="7">
    <source>
        <dbReference type="ARBA" id="ARBA00023163"/>
    </source>
</evidence>
<accession>A0A4U0Q845</accession>
<dbReference type="AlphaFoldDB" id="A0A4U0Q845"/>
<keyword evidence="2" id="KW-0963">Cytoplasm</keyword>
<dbReference type="EMBL" id="SUMF01000002">
    <property type="protein sequence ID" value="TJZ77409.1"/>
    <property type="molecule type" value="Genomic_DNA"/>
</dbReference>
<feature type="modified residue" description="4-aspartylphosphate" evidence="8">
    <location>
        <position position="53"/>
    </location>
</feature>
<dbReference type="InterPro" id="IPR036388">
    <property type="entry name" value="WH-like_DNA-bd_sf"/>
</dbReference>
<sequence>MAQRIIFVEDDSELAELIGGFLRSFEFEVEHLADGGDLLNRVRVQPPEMVLLDIMLPGKDGLTLCRELREFYSGPVVMLTSLNSDMNQILSFEIGATDYVVKTTPPAVLLARIRAHLRQGGGQGGQVDAAAPIAAGDRSSLNFGKLQIDARNRTATYDKEPLHLSTGDFDLLWELARHAGEILSRDHLLKTLRGIEYDGMDRSIDVAISRLRKKLNDDPNEPRKIKTIRHKGYLFAADIWWQE</sequence>
<feature type="domain" description="Response regulatory" evidence="10">
    <location>
        <begin position="4"/>
        <end position="117"/>
    </location>
</feature>
<dbReference type="Pfam" id="PF00486">
    <property type="entry name" value="Trans_reg_C"/>
    <property type="match status" value="1"/>
</dbReference>
<dbReference type="GO" id="GO:0006355">
    <property type="term" value="P:regulation of DNA-templated transcription"/>
    <property type="evidence" value="ECO:0007669"/>
    <property type="project" value="InterPro"/>
</dbReference>
<dbReference type="PANTHER" id="PTHR48111">
    <property type="entry name" value="REGULATOR OF RPOS"/>
    <property type="match status" value="1"/>
</dbReference>
<dbReference type="Gene3D" id="3.40.50.2300">
    <property type="match status" value="1"/>
</dbReference>
<dbReference type="CDD" id="cd00383">
    <property type="entry name" value="trans_reg_C"/>
    <property type="match status" value="1"/>
</dbReference>
<evidence type="ECO:0000256" key="9">
    <source>
        <dbReference type="PROSITE-ProRule" id="PRU01091"/>
    </source>
</evidence>
<keyword evidence="7" id="KW-0804">Transcription</keyword>
<evidence type="ECO:0000313" key="13">
    <source>
        <dbReference type="Proteomes" id="UP000310016"/>
    </source>
</evidence>
<dbReference type="NCBIfam" id="NF007977">
    <property type="entry name" value="PRK10701.1"/>
    <property type="match status" value="1"/>
</dbReference>
<feature type="DNA-binding region" description="OmpR/PhoB-type" evidence="9">
    <location>
        <begin position="138"/>
        <end position="237"/>
    </location>
</feature>
<dbReference type="InterPro" id="IPR039420">
    <property type="entry name" value="WalR-like"/>
</dbReference>
<evidence type="ECO:0000256" key="6">
    <source>
        <dbReference type="ARBA" id="ARBA00023125"/>
    </source>
</evidence>
<dbReference type="Proteomes" id="UP000310016">
    <property type="component" value="Unassembled WGS sequence"/>
</dbReference>
<dbReference type="PROSITE" id="PS51755">
    <property type="entry name" value="OMPR_PHOB"/>
    <property type="match status" value="1"/>
</dbReference>
<reference evidence="12 13" key="1">
    <citation type="submission" date="2019-04" db="EMBL/GenBank/DDBJ databases">
        <title>Chitiniphilus eburnea sp. nov., a novel chitinolytic bacterium isolated from aquaculture sludge.</title>
        <authorList>
            <person name="Sheng M."/>
        </authorList>
    </citation>
    <scope>NUCLEOTIDE SEQUENCE [LARGE SCALE GENOMIC DNA]</scope>
    <source>
        <strain evidence="12 13">HX-2-15</strain>
    </source>
</reference>
<evidence type="ECO:0000256" key="2">
    <source>
        <dbReference type="ARBA" id="ARBA00022490"/>
    </source>
</evidence>
<dbReference type="Pfam" id="PF00072">
    <property type="entry name" value="Response_reg"/>
    <property type="match status" value="1"/>
</dbReference>
<evidence type="ECO:0000313" key="12">
    <source>
        <dbReference type="EMBL" id="TJZ77409.1"/>
    </source>
</evidence>
<dbReference type="SMART" id="SM00448">
    <property type="entry name" value="REC"/>
    <property type="match status" value="1"/>
</dbReference>
<evidence type="ECO:0000259" key="10">
    <source>
        <dbReference type="PROSITE" id="PS50110"/>
    </source>
</evidence>
<keyword evidence="4" id="KW-0902">Two-component regulatory system</keyword>
<proteinExistence type="predicted"/>
<dbReference type="GO" id="GO:0000976">
    <property type="term" value="F:transcription cis-regulatory region binding"/>
    <property type="evidence" value="ECO:0007669"/>
    <property type="project" value="TreeGrafter"/>
</dbReference>
<gene>
    <name evidence="12" type="primary">rstA</name>
    <name evidence="12" type="ORF">FAZ21_03465</name>
</gene>
<protein>
    <submittedName>
        <fullName evidence="12">Two-component system response regulator RstA</fullName>
    </submittedName>
</protein>
<comment type="caution">
    <text evidence="12">The sequence shown here is derived from an EMBL/GenBank/DDBJ whole genome shotgun (WGS) entry which is preliminary data.</text>
</comment>
<evidence type="ECO:0000256" key="1">
    <source>
        <dbReference type="ARBA" id="ARBA00004496"/>
    </source>
</evidence>
<name>A0A4U0Q845_9NEIS</name>
<organism evidence="12 13">
    <name type="scientific">Chitiniphilus eburneus</name>
    <dbReference type="NCBI Taxonomy" id="2571148"/>
    <lineage>
        <taxon>Bacteria</taxon>
        <taxon>Pseudomonadati</taxon>
        <taxon>Pseudomonadota</taxon>
        <taxon>Betaproteobacteria</taxon>
        <taxon>Neisseriales</taxon>
        <taxon>Chitinibacteraceae</taxon>
        <taxon>Chitiniphilus</taxon>
    </lineage>
</organism>
<dbReference type="OrthoDB" id="5295288at2"/>
<dbReference type="InterPro" id="IPR001867">
    <property type="entry name" value="OmpR/PhoB-type_DNA-bd"/>
</dbReference>
<dbReference type="SUPFAM" id="SSF52172">
    <property type="entry name" value="CheY-like"/>
    <property type="match status" value="1"/>
</dbReference>
<dbReference type="InterPro" id="IPR011006">
    <property type="entry name" value="CheY-like_superfamily"/>
</dbReference>
<dbReference type="SUPFAM" id="SSF46894">
    <property type="entry name" value="C-terminal effector domain of the bipartite response regulators"/>
    <property type="match status" value="1"/>
</dbReference>
<dbReference type="InterPro" id="IPR001789">
    <property type="entry name" value="Sig_transdc_resp-reg_receiver"/>
</dbReference>
<dbReference type="GO" id="GO:0005829">
    <property type="term" value="C:cytosol"/>
    <property type="evidence" value="ECO:0007669"/>
    <property type="project" value="TreeGrafter"/>
</dbReference>
<evidence type="ECO:0000256" key="4">
    <source>
        <dbReference type="ARBA" id="ARBA00023012"/>
    </source>
</evidence>
<evidence type="ECO:0000256" key="5">
    <source>
        <dbReference type="ARBA" id="ARBA00023015"/>
    </source>
</evidence>